<organism evidence="3 4">
    <name type="scientific">Funiculus sociatus GB2-A5</name>
    <dbReference type="NCBI Taxonomy" id="2933946"/>
    <lineage>
        <taxon>Bacteria</taxon>
        <taxon>Bacillati</taxon>
        <taxon>Cyanobacteriota</taxon>
        <taxon>Cyanophyceae</taxon>
        <taxon>Coleofasciculales</taxon>
        <taxon>Coleofasciculaceae</taxon>
        <taxon>Funiculus</taxon>
    </lineage>
</organism>
<dbReference type="Gene3D" id="1.10.150.130">
    <property type="match status" value="1"/>
</dbReference>
<evidence type="ECO:0000256" key="1">
    <source>
        <dbReference type="ARBA" id="ARBA00023125"/>
    </source>
</evidence>
<dbReference type="Proteomes" id="UP001442494">
    <property type="component" value="Unassembled WGS sequence"/>
</dbReference>
<keyword evidence="1" id="KW-0238">DNA-binding</keyword>
<reference evidence="3 4" key="1">
    <citation type="submission" date="2022-04" db="EMBL/GenBank/DDBJ databases">
        <title>Positive selection, recombination, and allopatry shape intraspecific diversity of widespread and dominant cyanobacteria.</title>
        <authorList>
            <person name="Wei J."/>
            <person name="Shu W."/>
            <person name="Hu C."/>
        </authorList>
    </citation>
    <scope>NUCLEOTIDE SEQUENCE [LARGE SCALE GENOMIC DNA]</scope>
    <source>
        <strain evidence="3 4">GB2-A5</strain>
    </source>
</reference>
<dbReference type="InterPro" id="IPR010998">
    <property type="entry name" value="Integrase_recombinase_N"/>
</dbReference>
<dbReference type="InterPro" id="IPR004107">
    <property type="entry name" value="Integrase_SAM-like_N"/>
</dbReference>
<evidence type="ECO:0000259" key="2">
    <source>
        <dbReference type="Pfam" id="PF13495"/>
    </source>
</evidence>
<dbReference type="Pfam" id="PF13495">
    <property type="entry name" value="Phage_int_SAM_4"/>
    <property type="match status" value="1"/>
</dbReference>
<evidence type="ECO:0000313" key="3">
    <source>
        <dbReference type="EMBL" id="MEP0867890.1"/>
    </source>
</evidence>
<name>A0ABV0JXI8_9CYAN</name>
<accession>A0ABV0JXI8</accession>
<evidence type="ECO:0000313" key="4">
    <source>
        <dbReference type="Proteomes" id="UP001442494"/>
    </source>
</evidence>
<keyword evidence="4" id="KW-1185">Reference proteome</keyword>
<protein>
    <submittedName>
        <fullName evidence="3">Phage integrase N-terminal SAM-like domain-containing protein</fullName>
    </submittedName>
</protein>
<proteinExistence type="predicted"/>
<sequence>MQPPPKKLLNQVRDALRFKHYAYRTEDIYVQWICRYILFHNKCQCHPKEMGKAKKALPSRGND</sequence>
<comment type="caution">
    <text evidence="3">The sequence shown here is derived from an EMBL/GenBank/DDBJ whole genome shotgun (WGS) entry which is preliminary data.</text>
</comment>
<gene>
    <name evidence="3" type="ORF">NDI37_25960</name>
</gene>
<feature type="domain" description="Integrase SAM-like N-terminal" evidence="2">
    <location>
        <begin position="8"/>
        <end position="53"/>
    </location>
</feature>
<dbReference type="EMBL" id="JAMPKK010000093">
    <property type="protein sequence ID" value="MEP0867890.1"/>
    <property type="molecule type" value="Genomic_DNA"/>
</dbReference>